<evidence type="ECO:0000313" key="4">
    <source>
        <dbReference type="EMBL" id="CCQ37566.1"/>
    </source>
</evidence>
<dbReference type="Pfam" id="PF00288">
    <property type="entry name" value="GHMP_kinases_N"/>
    <property type="match status" value="1"/>
</dbReference>
<sequence length="324" mass="33806">MRVRVDVGGRLHVGFQNLSLAHKRLYGGVGIALDAPRVVLEAEPADRVVCEDDLVAEYAERSCSVFGVDGVDIDVVETLPRHVGLGSGTQTALATLAAVGRAHGREPDVRGLAPSLNRGGRSGVGVAAFESGGFVVDSGHPTERFTTSPPEAGEWSVPAVTARQDLPGDWRFLIVLPEAEAGRSGDGEDESMQSVIERADPAVADSLASLLTRRLLPAAAEGRLDAFGDAVGDFGRLNGAWYADEQGGVYRPPAGRLIDELAASPAVRGVGQSSWGPAVYGVTDAAGAKKARSDAERALASVGVGGQVHVARPQNEGARLRHLR</sequence>
<dbReference type="EC" id="2.4.2.54" evidence="2"/>
<dbReference type="InterPro" id="IPR004422">
    <property type="entry name" value="RFAP_synthase"/>
</dbReference>
<dbReference type="PIRSF" id="PIRSF004884">
    <property type="entry name" value="Sugar_kin_arch"/>
    <property type="match status" value="1"/>
</dbReference>
<name>M1XT56_NATM8</name>
<comment type="function">
    <text evidence="2">Catalyzes the condensation of 4-aminobenzoate (pABA) with 5-phospho-alpha-D-ribose 1-diphosphate (PRPP) to produce beta-ribofuranosylaminobenzene 5'-phosphate (beta-RFA-P).</text>
</comment>
<keyword evidence="5" id="KW-1185">Reference proteome</keyword>
<dbReference type="eggNOG" id="arCOG01026">
    <property type="taxonomic scope" value="Archaea"/>
</dbReference>
<evidence type="ECO:0000313" key="5">
    <source>
        <dbReference type="Proteomes" id="UP000011867"/>
    </source>
</evidence>
<comment type="pathway">
    <text evidence="2">Cofactor biosynthesis; 5,6,7,8-tetrahydromethanopterin biosynthesis.</text>
</comment>
<dbReference type="UniPathway" id="UPA00065"/>
<dbReference type="EMBL" id="HF582854">
    <property type="protein sequence ID" value="CCQ37566.1"/>
    <property type="molecule type" value="Genomic_DNA"/>
</dbReference>
<dbReference type="GO" id="GO:0016301">
    <property type="term" value="F:kinase activity"/>
    <property type="evidence" value="ECO:0007669"/>
    <property type="project" value="UniProtKB-KW"/>
</dbReference>
<dbReference type="HOGENOM" id="CLU_061764_0_0_2"/>
<protein>
    <recommendedName>
        <fullName evidence="2">Beta-ribofuranosylaminobenzene 5'-phosphate synthase</fullName>
        <shortName evidence="2">Beta-RFA-P synthase</shortName>
        <ecNumber evidence="2">2.4.2.54</ecNumber>
    </recommendedName>
</protein>
<feature type="domain" description="GHMP kinase N-terminal" evidence="3">
    <location>
        <begin position="58"/>
        <end position="133"/>
    </location>
</feature>
<dbReference type="InterPro" id="IPR020568">
    <property type="entry name" value="Ribosomal_Su5_D2-typ_SF"/>
</dbReference>
<dbReference type="Proteomes" id="UP000011867">
    <property type="component" value="Chromosome"/>
</dbReference>
<dbReference type="SUPFAM" id="SSF54211">
    <property type="entry name" value="Ribosomal protein S5 domain 2-like"/>
    <property type="match status" value="1"/>
</dbReference>
<comment type="similarity">
    <text evidence="2">Belongs to the beta-RFA-P synthase family.</text>
</comment>
<accession>M1XT56</accession>
<evidence type="ECO:0000256" key="2">
    <source>
        <dbReference type="PIRNR" id="PIRNR004884"/>
    </source>
</evidence>
<dbReference type="OrthoDB" id="85156at2157"/>
<dbReference type="NCBIfam" id="TIGR00144">
    <property type="entry name" value="beta_RFAP_syn"/>
    <property type="match status" value="1"/>
</dbReference>
<dbReference type="KEGG" id="nmo:Nmlp_3439"/>
<comment type="subunit">
    <text evidence="2">Homodimer.</text>
</comment>
<keyword evidence="2" id="KW-0328">Glycosyltransferase</keyword>
<dbReference type="PANTHER" id="PTHR20861">
    <property type="entry name" value="HOMOSERINE/4-DIPHOSPHOCYTIDYL-2-C-METHYL-D-ERYTHRITOL KINASE"/>
    <property type="match status" value="1"/>
</dbReference>
<keyword evidence="1 2" id="KW-0808">Transferase</keyword>
<gene>
    <name evidence="4" type="ordered locus">Nmlp_3439</name>
</gene>
<evidence type="ECO:0000256" key="1">
    <source>
        <dbReference type="ARBA" id="ARBA00022679"/>
    </source>
</evidence>
<dbReference type="GO" id="GO:0005524">
    <property type="term" value="F:ATP binding"/>
    <property type="evidence" value="ECO:0007669"/>
    <property type="project" value="UniProtKB-UniRule"/>
</dbReference>
<dbReference type="Gene3D" id="3.30.230.10">
    <property type="match status" value="1"/>
</dbReference>
<dbReference type="PANTHER" id="PTHR20861:SF6">
    <property type="entry name" value="BETA-RIBOFURANOSYLPHENOL 5'-PHOSPHATE SYNTHASE"/>
    <property type="match status" value="1"/>
</dbReference>
<dbReference type="GeneID" id="14652445"/>
<dbReference type="RefSeq" id="WP_015410305.1">
    <property type="nucleotide sequence ID" value="NC_020388.1"/>
</dbReference>
<evidence type="ECO:0000259" key="3">
    <source>
        <dbReference type="Pfam" id="PF00288"/>
    </source>
</evidence>
<dbReference type="InterPro" id="IPR006204">
    <property type="entry name" value="GHMP_kinase_N_dom"/>
</dbReference>
<dbReference type="AlphaFoldDB" id="M1XT56"/>
<keyword evidence="4" id="KW-0418">Kinase</keyword>
<reference evidence="4 5" key="1">
    <citation type="journal article" date="2013" name="Genome Announc.">
        <title>Genome of the haloarchaeon Natronomonas moolapensis, a neutrophilic member of a previously haloalkaliphilic genus.</title>
        <authorList>
            <person name="Dyall-Smith M.L."/>
            <person name="Pfeiffer F."/>
            <person name="Oberwinkler T."/>
            <person name="Klee K."/>
            <person name="Rampp M."/>
            <person name="Palm P."/>
            <person name="Gross K."/>
            <person name="Schuster S.C."/>
            <person name="Oesterhelt D."/>
        </authorList>
    </citation>
    <scope>NUCLEOTIDE SEQUENCE [LARGE SCALE GENOMIC DNA]</scope>
    <source>
        <strain evidence="5">DSM 18674 / JCM 14361 / 8.8.11</strain>
    </source>
</reference>
<organism evidence="4 5">
    <name type="scientific">Natronomonas moolapensis (strain DSM 18674 / CECT 7526 / JCM 14361 / 8.8.11)</name>
    <dbReference type="NCBI Taxonomy" id="268739"/>
    <lineage>
        <taxon>Archaea</taxon>
        <taxon>Methanobacteriati</taxon>
        <taxon>Methanobacteriota</taxon>
        <taxon>Stenosarchaea group</taxon>
        <taxon>Halobacteria</taxon>
        <taxon>Halobacteriales</taxon>
        <taxon>Natronomonadaceae</taxon>
        <taxon>Natronomonas</taxon>
    </lineage>
</organism>
<dbReference type="InterPro" id="IPR014721">
    <property type="entry name" value="Ribsml_uS5_D2-typ_fold_subgr"/>
</dbReference>
<comment type="catalytic activity">
    <reaction evidence="2">
        <text>5-phospho-alpha-D-ribose 1-diphosphate + 4-hydroxybenzoate + H(+) = 4-(beta-D-ribofuranosyl)phenol 5'-phosphate + CO2 + diphosphate</text>
        <dbReference type="Rhea" id="RHEA:48556"/>
        <dbReference type="ChEBI" id="CHEBI:15378"/>
        <dbReference type="ChEBI" id="CHEBI:16526"/>
        <dbReference type="ChEBI" id="CHEBI:17879"/>
        <dbReference type="ChEBI" id="CHEBI:33019"/>
        <dbReference type="ChEBI" id="CHEBI:58017"/>
        <dbReference type="ChEBI" id="CHEBI:82767"/>
        <dbReference type="EC" id="2.4.2.54"/>
    </reaction>
</comment>
<dbReference type="STRING" id="268739.Nmlp_3439"/>
<proteinExistence type="inferred from homology"/>
<dbReference type="GO" id="GO:0043793">
    <property type="term" value="F:beta-ribofuranosylaminobenzene 5'-phosphate synthase activity"/>
    <property type="evidence" value="ECO:0007669"/>
    <property type="project" value="UniProtKB-EC"/>
</dbReference>